<dbReference type="InterPro" id="IPR036388">
    <property type="entry name" value="WH-like_DNA-bd_sf"/>
</dbReference>
<dbReference type="InterPro" id="IPR000835">
    <property type="entry name" value="HTH_MarR-typ"/>
</dbReference>
<dbReference type="PANTHER" id="PTHR39515:SF2">
    <property type="entry name" value="HTH-TYPE TRANSCRIPTIONAL REGULATOR RV0880"/>
    <property type="match status" value="1"/>
</dbReference>
<dbReference type="InterPro" id="IPR036390">
    <property type="entry name" value="WH_DNA-bd_sf"/>
</dbReference>
<dbReference type="Pfam" id="PF01047">
    <property type="entry name" value="MarR"/>
    <property type="match status" value="1"/>
</dbReference>
<dbReference type="PROSITE" id="PS50995">
    <property type="entry name" value="HTH_MARR_2"/>
    <property type="match status" value="1"/>
</dbReference>
<dbReference type="SUPFAM" id="SSF46785">
    <property type="entry name" value="Winged helix' DNA-binding domain"/>
    <property type="match status" value="1"/>
</dbReference>
<dbReference type="KEGG" id="ttr:Tter_2352"/>
<dbReference type="PANTHER" id="PTHR39515">
    <property type="entry name" value="CONSERVED PROTEIN"/>
    <property type="match status" value="1"/>
</dbReference>
<protein>
    <submittedName>
        <fullName evidence="2">Transcriptional regulator, MarR family</fullName>
    </submittedName>
</protein>
<gene>
    <name evidence="2" type="ordered locus">Tter_2352</name>
</gene>
<sequence length="173" mass="19769">MGTMDCGERAIRGDVQHGQLVAEELLEVLHMLRRFMTHGLPECEGEGRHRHGPGSDLQDKRGQSRLMFILLKHGRMTMQGLADHLGVTPPTVTGMVKRLVEQGFVRRVHDESDWRTVWVELTPQGQEAITQHHRERTAALQQRLDRLDPEDRARLAMALPVLRKLFDFPSGNQ</sequence>
<dbReference type="STRING" id="525904.Tter_2352"/>
<dbReference type="CDD" id="cd00090">
    <property type="entry name" value="HTH_ARSR"/>
    <property type="match status" value="1"/>
</dbReference>
<dbReference type="GO" id="GO:0003700">
    <property type="term" value="F:DNA-binding transcription factor activity"/>
    <property type="evidence" value="ECO:0007669"/>
    <property type="project" value="InterPro"/>
</dbReference>
<dbReference type="AlphaFoldDB" id="D1CHN0"/>
<dbReference type="InterPro" id="IPR011991">
    <property type="entry name" value="ArsR-like_HTH"/>
</dbReference>
<dbReference type="RefSeq" id="WP_012876282.1">
    <property type="nucleotide sequence ID" value="NC_013526.1"/>
</dbReference>
<dbReference type="Proteomes" id="UP000000323">
    <property type="component" value="Chromosome 2"/>
</dbReference>
<accession>D1CHN0</accession>
<dbReference type="EMBL" id="CP001826">
    <property type="protein sequence ID" value="ACZ43251.1"/>
    <property type="molecule type" value="Genomic_DNA"/>
</dbReference>
<feature type="domain" description="HTH marR-type" evidence="1">
    <location>
        <begin position="22"/>
        <end position="167"/>
    </location>
</feature>
<dbReference type="InterPro" id="IPR052526">
    <property type="entry name" value="HTH-type_Bedaq_tolerance"/>
</dbReference>
<keyword evidence="3" id="KW-1185">Reference proteome</keyword>
<dbReference type="Gene3D" id="1.10.10.10">
    <property type="entry name" value="Winged helix-like DNA-binding domain superfamily/Winged helix DNA-binding domain"/>
    <property type="match status" value="1"/>
</dbReference>
<dbReference type="SMART" id="SM00347">
    <property type="entry name" value="HTH_MARR"/>
    <property type="match status" value="1"/>
</dbReference>
<evidence type="ECO:0000259" key="1">
    <source>
        <dbReference type="PROSITE" id="PS50995"/>
    </source>
</evidence>
<reference evidence="3" key="1">
    <citation type="journal article" date="2010" name="Stand. Genomic Sci.">
        <title>Complete genome sequence of 'Thermobaculum terrenum' type strain (YNP1).</title>
        <authorList>
            <person name="Kiss H."/>
            <person name="Cleland D."/>
            <person name="Lapidus A."/>
            <person name="Lucas S."/>
            <person name="Glavina Del Rio T."/>
            <person name="Nolan M."/>
            <person name="Tice H."/>
            <person name="Han C."/>
            <person name="Goodwin L."/>
            <person name="Pitluck S."/>
            <person name="Liolios K."/>
            <person name="Ivanova N."/>
            <person name="Mavromatis K."/>
            <person name="Ovchinnikova G."/>
            <person name="Pati A."/>
            <person name="Chen A."/>
            <person name="Palaniappan K."/>
            <person name="Land M."/>
            <person name="Hauser L."/>
            <person name="Chang Y."/>
            <person name="Jeffries C."/>
            <person name="Lu M."/>
            <person name="Brettin T."/>
            <person name="Detter J."/>
            <person name="Goker M."/>
            <person name="Tindall B."/>
            <person name="Beck B."/>
            <person name="McDermott T."/>
            <person name="Woyke T."/>
            <person name="Bristow J."/>
            <person name="Eisen J."/>
            <person name="Markowitz V."/>
            <person name="Hugenholtz P."/>
            <person name="Kyrpides N."/>
            <person name="Klenk H."/>
            <person name="Cheng J."/>
        </authorList>
    </citation>
    <scope>NUCLEOTIDE SEQUENCE [LARGE SCALE GENOMIC DNA]</scope>
    <source>
        <strain evidence="3">ATCC BAA-798 / YNP1</strain>
    </source>
</reference>
<name>D1CHN0_THET1</name>
<dbReference type="HOGENOM" id="CLU_1546852_0_0_0"/>
<dbReference type="OrthoDB" id="327696at2"/>
<proteinExistence type="predicted"/>
<evidence type="ECO:0000313" key="2">
    <source>
        <dbReference type="EMBL" id="ACZ43251.1"/>
    </source>
</evidence>
<organism evidence="2 3">
    <name type="scientific">Thermobaculum terrenum (strain ATCC BAA-798 / CCMEE 7001 / YNP1)</name>
    <dbReference type="NCBI Taxonomy" id="525904"/>
    <lineage>
        <taxon>Bacteria</taxon>
        <taxon>Bacillati</taxon>
        <taxon>Chloroflexota</taxon>
        <taxon>Chloroflexia</taxon>
        <taxon>Candidatus Thermobaculales</taxon>
        <taxon>Candidatus Thermobaculaceae</taxon>
        <taxon>Thermobaculum</taxon>
    </lineage>
</organism>
<evidence type="ECO:0000313" key="3">
    <source>
        <dbReference type="Proteomes" id="UP000000323"/>
    </source>
</evidence>
<dbReference type="eggNOG" id="COG1846">
    <property type="taxonomic scope" value="Bacteria"/>
</dbReference>